<dbReference type="RefSeq" id="WP_184222304.1">
    <property type="nucleotide sequence ID" value="NZ_JACHIP010000010.1"/>
</dbReference>
<dbReference type="AlphaFoldDB" id="A0A7W7ZI11"/>
<sequence length="170" mass="19273">MIEAILERCAGIDVGKKFVVVCVMTGGARDEPHTQIKKFGTIVSELQRLSEWLVAEGCTHAVMESTGSYWKPVFNLLEAHVRVILANAADVQNRRGHKTDPNDSRWLAHLLRHGMIRPSFIPPLAIRELRDLTRRRRQLIGENSRERNRVQKVLEDANIKLVSSGTRKSS</sequence>
<comment type="caution">
    <text evidence="2">The sequence shown here is derived from an EMBL/GenBank/DDBJ whole genome shotgun (WGS) entry which is preliminary data.</text>
</comment>
<dbReference type="PANTHER" id="PTHR33055">
    <property type="entry name" value="TRANSPOSASE FOR INSERTION SEQUENCE ELEMENT IS1111A"/>
    <property type="match status" value="1"/>
</dbReference>
<protein>
    <submittedName>
        <fullName evidence="2">Transposase</fullName>
    </submittedName>
</protein>
<accession>A0A7W7ZI11</accession>
<proteinExistence type="predicted"/>
<name>A0A7W7ZI11_9BACT</name>
<dbReference type="GO" id="GO:0004803">
    <property type="term" value="F:transposase activity"/>
    <property type="evidence" value="ECO:0007669"/>
    <property type="project" value="InterPro"/>
</dbReference>
<evidence type="ECO:0000313" key="3">
    <source>
        <dbReference type="Proteomes" id="UP000540989"/>
    </source>
</evidence>
<evidence type="ECO:0000313" key="2">
    <source>
        <dbReference type="EMBL" id="MBB5060171.1"/>
    </source>
</evidence>
<dbReference type="InterPro" id="IPR047650">
    <property type="entry name" value="Transpos_IS110"/>
</dbReference>
<dbReference type="InterPro" id="IPR002525">
    <property type="entry name" value="Transp_IS110-like_N"/>
</dbReference>
<organism evidence="2 3">
    <name type="scientific">Granulicella aggregans</name>
    <dbReference type="NCBI Taxonomy" id="474949"/>
    <lineage>
        <taxon>Bacteria</taxon>
        <taxon>Pseudomonadati</taxon>
        <taxon>Acidobacteriota</taxon>
        <taxon>Terriglobia</taxon>
        <taxon>Terriglobales</taxon>
        <taxon>Acidobacteriaceae</taxon>
        <taxon>Granulicella</taxon>
    </lineage>
</organism>
<dbReference type="EMBL" id="JACHIP010000010">
    <property type="protein sequence ID" value="MBB5060171.1"/>
    <property type="molecule type" value="Genomic_DNA"/>
</dbReference>
<dbReference type="NCBIfam" id="NF033542">
    <property type="entry name" value="transpos_IS110"/>
    <property type="match status" value="1"/>
</dbReference>
<gene>
    <name evidence="2" type="ORF">HDF16_004907</name>
</gene>
<dbReference type="GO" id="GO:0006313">
    <property type="term" value="P:DNA transposition"/>
    <property type="evidence" value="ECO:0007669"/>
    <property type="project" value="InterPro"/>
</dbReference>
<dbReference type="GO" id="GO:0003677">
    <property type="term" value="F:DNA binding"/>
    <property type="evidence" value="ECO:0007669"/>
    <property type="project" value="InterPro"/>
</dbReference>
<keyword evidence="3" id="KW-1185">Reference proteome</keyword>
<dbReference type="Proteomes" id="UP000540989">
    <property type="component" value="Unassembled WGS sequence"/>
</dbReference>
<reference evidence="2 3" key="1">
    <citation type="submission" date="2020-08" db="EMBL/GenBank/DDBJ databases">
        <title>Genomic Encyclopedia of Type Strains, Phase IV (KMG-V): Genome sequencing to study the core and pangenomes of soil and plant-associated prokaryotes.</title>
        <authorList>
            <person name="Whitman W."/>
        </authorList>
    </citation>
    <scope>NUCLEOTIDE SEQUENCE [LARGE SCALE GENOMIC DNA]</scope>
    <source>
        <strain evidence="2 3">M8UP14</strain>
    </source>
</reference>
<dbReference type="Pfam" id="PF01548">
    <property type="entry name" value="DEDD_Tnp_IS110"/>
    <property type="match status" value="1"/>
</dbReference>
<feature type="domain" description="Transposase IS110-like N-terminal" evidence="1">
    <location>
        <begin position="10"/>
        <end position="157"/>
    </location>
</feature>
<evidence type="ECO:0000259" key="1">
    <source>
        <dbReference type="Pfam" id="PF01548"/>
    </source>
</evidence>